<dbReference type="Pfam" id="PF00582">
    <property type="entry name" value="Usp"/>
    <property type="match status" value="1"/>
</dbReference>
<proteinExistence type="predicted"/>
<dbReference type="CDD" id="cd00293">
    <property type="entry name" value="USP-like"/>
    <property type="match status" value="1"/>
</dbReference>
<sequence length="173" mass="19378">MGGVRRMNRRTGAHRIVVGVDRSFAGMQALRRAMELARRDGAQLDAVRAWVFAPTWRPGTLTWRWQDECDRAALIYLRGVFDAALGGVPRDVTVRLVATQGYAGQVLVDHAHRESDLLVVGSPDRGRFGRSRGHVTRYCVTRAAVPVVTVPAPTWARAATIRRFARDLERFSR</sequence>
<protein>
    <submittedName>
        <fullName evidence="2">Universal stress protein</fullName>
    </submittedName>
</protein>
<dbReference type="InterPro" id="IPR006016">
    <property type="entry name" value="UspA"/>
</dbReference>
<reference evidence="2 3" key="1">
    <citation type="submission" date="2018-05" db="EMBL/GenBank/DDBJ databases">
        <title>Micromonospora from Atacama Desert.</title>
        <authorList>
            <person name="Carro L."/>
            <person name="Goodfellow M."/>
            <person name="Klenk H.-P."/>
        </authorList>
    </citation>
    <scope>NUCLEOTIDE SEQUENCE [LARGE SCALE GENOMIC DNA]</scope>
    <source>
        <strain evidence="2 3">LB32</strain>
    </source>
</reference>
<name>A0A3N9X188_9ACTN</name>
<accession>A0A3N9X188</accession>
<dbReference type="EMBL" id="QGSY01000230">
    <property type="protein sequence ID" value="RQX06875.1"/>
    <property type="molecule type" value="Genomic_DNA"/>
</dbReference>
<dbReference type="Gene3D" id="3.40.50.12370">
    <property type="match status" value="1"/>
</dbReference>
<evidence type="ECO:0000313" key="3">
    <source>
        <dbReference type="Proteomes" id="UP000266889"/>
    </source>
</evidence>
<organism evidence="2 3">
    <name type="scientific">Micromonospora arida</name>
    <dbReference type="NCBI Taxonomy" id="2203715"/>
    <lineage>
        <taxon>Bacteria</taxon>
        <taxon>Bacillati</taxon>
        <taxon>Actinomycetota</taxon>
        <taxon>Actinomycetes</taxon>
        <taxon>Micromonosporales</taxon>
        <taxon>Micromonosporaceae</taxon>
        <taxon>Micromonospora</taxon>
    </lineage>
</organism>
<evidence type="ECO:0000259" key="1">
    <source>
        <dbReference type="Pfam" id="PF00582"/>
    </source>
</evidence>
<feature type="domain" description="UspA" evidence="1">
    <location>
        <begin position="14"/>
        <end position="151"/>
    </location>
</feature>
<dbReference type="Proteomes" id="UP000266889">
    <property type="component" value="Unassembled WGS sequence"/>
</dbReference>
<dbReference type="SUPFAM" id="SSF52402">
    <property type="entry name" value="Adenine nucleotide alpha hydrolases-like"/>
    <property type="match status" value="1"/>
</dbReference>
<comment type="caution">
    <text evidence="2">The sequence shown here is derived from an EMBL/GenBank/DDBJ whole genome shotgun (WGS) entry which is preliminary data.</text>
</comment>
<gene>
    <name evidence="2" type="ORF">DLJ58_23220</name>
</gene>
<keyword evidence="3" id="KW-1185">Reference proteome</keyword>
<dbReference type="AlphaFoldDB" id="A0A3N9X188"/>
<evidence type="ECO:0000313" key="2">
    <source>
        <dbReference type="EMBL" id="RQX06875.1"/>
    </source>
</evidence>